<dbReference type="Pfam" id="PF02234">
    <property type="entry name" value="CDI"/>
    <property type="match status" value="1"/>
</dbReference>
<organism evidence="8 9">
    <name type="scientific">Clupea harengus</name>
    <name type="common">Atlantic herring</name>
    <dbReference type="NCBI Taxonomy" id="7950"/>
    <lineage>
        <taxon>Eukaryota</taxon>
        <taxon>Metazoa</taxon>
        <taxon>Chordata</taxon>
        <taxon>Craniata</taxon>
        <taxon>Vertebrata</taxon>
        <taxon>Euteleostomi</taxon>
        <taxon>Actinopterygii</taxon>
        <taxon>Neopterygii</taxon>
        <taxon>Teleostei</taxon>
        <taxon>Clupei</taxon>
        <taxon>Clupeiformes</taxon>
        <taxon>Clupeoidei</taxon>
        <taxon>Clupeidae</taxon>
        <taxon>Clupea</taxon>
    </lineage>
</organism>
<sequence length="216" mass="24179">MSDVQLSGTLERLVARRTFPLHLRTGVCRNLFGPVDHDELSVELRAKLGEISERDQSRWNFNFKEDTPLPGHYAWEDVSLTIVPTFYRDSVQIGREITGFSENETVDLESTTVDYKNAKVSVCNELTKLKAPSASASGINQENCTDNVNTGSRGCTSTPSVCRKNTSSSDSPRISATQVTDFFSKRKRTFNVKETEKSQNLGVTVPAEQTPRKRIR</sequence>
<dbReference type="GeneID" id="116220727"/>
<dbReference type="Proteomes" id="UP000515152">
    <property type="component" value="Chromosome 6"/>
</dbReference>
<dbReference type="InterPro" id="IPR044898">
    <property type="entry name" value="CDI_dom_sf"/>
</dbReference>
<dbReference type="RefSeq" id="XP_031424570.1">
    <property type="nucleotide sequence ID" value="XM_031568710.2"/>
</dbReference>
<keyword evidence="8" id="KW-1185">Reference proteome</keyword>
<comment type="similarity">
    <text evidence="2">Belongs to the CDI family.</text>
</comment>
<feature type="domain" description="Cyclin-dependent kinase inhibitor" evidence="7">
    <location>
        <begin position="30"/>
        <end position="78"/>
    </location>
</feature>
<reference evidence="9" key="1">
    <citation type="submission" date="2025-08" db="UniProtKB">
        <authorList>
            <consortium name="RefSeq"/>
        </authorList>
    </citation>
    <scope>IDENTIFICATION</scope>
</reference>
<keyword evidence="3 9" id="KW-0649">Protein kinase inhibitor</keyword>
<dbReference type="GO" id="GO:0010001">
    <property type="term" value="P:glial cell differentiation"/>
    <property type="evidence" value="ECO:0007669"/>
    <property type="project" value="Ensembl"/>
</dbReference>
<evidence type="ECO:0000256" key="3">
    <source>
        <dbReference type="ARBA" id="ARBA00023013"/>
    </source>
</evidence>
<dbReference type="GO" id="GO:0004861">
    <property type="term" value="F:cyclin-dependent protein serine/threonine kinase inhibitor activity"/>
    <property type="evidence" value="ECO:0007669"/>
    <property type="project" value="InterPro"/>
</dbReference>
<dbReference type="Gene3D" id="4.10.365.10">
    <property type="entry name" value="p27"/>
    <property type="match status" value="1"/>
</dbReference>
<protein>
    <submittedName>
        <fullName evidence="9">Cyclin-dependent kinase inhibitor 1B-like</fullName>
    </submittedName>
</protein>
<name>A0A6P8FMB7_CLUHA</name>
<dbReference type="OrthoDB" id="6373236at2759"/>
<feature type="region of interest" description="Disordered" evidence="6">
    <location>
        <begin position="197"/>
        <end position="216"/>
    </location>
</feature>
<evidence type="ECO:0000256" key="5">
    <source>
        <dbReference type="ARBA" id="ARBA00023306"/>
    </source>
</evidence>
<evidence type="ECO:0000259" key="7">
    <source>
        <dbReference type="Pfam" id="PF02234"/>
    </source>
</evidence>
<dbReference type="AlphaFoldDB" id="A0A6P8FMB7"/>
<dbReference type="InterPro" id="IPR003175">
    <property type="entry name" value="CDI_dom"/>
</dbReference>
<evidence type="ECO:0000256" key="6">
    <source>
        <dbReference type="SAM" id="MobiDB-lite"/>
    </source>
</evidence>
<evidence type="ECO:0000313" key="9">
    <source>
        <dbReference type="RefSeq" id="XP_031424570.1"/>
    </source>
</evidence>
<evidence type="ECO:0000313" key="8">
    <source>
        <dbReference type="Proteomes" id="UP000515152"/>
    </source>
</evidence>
<feature type="region of interest" description="Disordered" evidence="6">
    <location>
        <begin position="149"/>
        <end position="173"/>
    </location>
</feature>
<dbReference type="KEGG" id="char:116220727"/>
<dbReference type="GO" id="GO:0045930">
    <property type="term" value="P:negative regulation of mitotic cell cycle"/>
    <property type="evidence" value="ECO:0007669"/>
    <property type="project" value="Ensembl"/>
</dbReference>
<dbReference type="PANTHER" id="PTHR10265">
    <property type="entry name" value="CYCLIN-DEPENDENT KINASE INHIBITOR 1"/>
    <property type="match status" value="1"/>
</dbReference>
<dbReference type="GO" id="GO:0001708">
    <property type="term" value="P:cell fate specification"/>
    <property type="evidence" value="ECO:0007669"/>
    <property type="project" value="Ensembl"/>
</dbReference>
<comment type="subcellular location">
    <subcellularLocation>
        <location evidence="1">Nucleus</location>
    </subcellularLocation>
</comment>
<evidence type="ECO:0000256" key="2">
    <source>
        <dbReference type="ARBA" id="ARBA00006726"/>
    </source>
</evidence>
<keyword evidence="4" id="KW-0539">Nucleus</keyword>
<keyword evidence="5" id="KW-0131">Cell cycle</keyword>
<accession>A0A6P8FMB7</accession>
<dbReference type="PANTHER" id="PTHR10265:SF44">
    <property type="entry name" value="CYCLIN-DEPENDENT KINASE INHIBITOR 1C"/>
    <property type="match status" value="1"/>
</dbReference>
<dbReference type="GO" id="GO:0005634">
    <property type="term" value="C:nucleus"/>
    <property type="evidence" value="ECO:0007669"/>
    <property type="project" value="UniProtKB-SubCell"/>
</dbReference>
<proteinExistence type="inferred from homology"/>
<evidence type="ECO:0000256" key="4">
    <source>
        <dbReference type="ARBA" id="ARBA00023242"/>
    </source>
</evidence>
<evidence type="ECO:0000256" key="1">
    <source>
        <dbReference type="ARBA" id="ARBA00004123"/>
    </source>
</evidence>
<gene>
    <name evidence="9" type="primary">LOC116220727</name>
</gene>